<dbReference type="InterPro" id="IPR011128">
    <property type="entry name" value="G3P_DH_NAD-dep_N"/>
</dbReference>
<gene>
    <name evidence="9" type="ORF">TcWFU_010467</name>
</gene>
<reference evidence="9 10" key="1">
    <citation type="journal article" date="2022" name="Front. Cell. Infect. Microbiol.">
        <title>The Genomes of Two Strains of Taenia crassiceps the Animal Model for the Study of Human Cysticercosis.</title>
        <authorList>
            <person name="Bobes R.J."/>
            <person name="Estrada K."/>
            <person name="Rios-Valencia D.G."/>
            <person name="Calderon-Gallegos A."/>
            <person name="de la Torre P."/>
            <person name="Carrero J.C."/>
            <person name="Sanchez-Flores A."/>
            <person name="Laclette J.P."/>
        </authorList>
    </citation>
    <scope>NUCLEOTIDE SEQUENCE [LARGE SCALE GENOMIC DNA]</scope>
    <source>
        <strain evidence="9">WFUcys</strain>
    </source>
</reference>
<dbReference type="InterPro" id="IPR008927">
    <property type="entry name" value="6-PGluconate_DH-like_C_sf"/>
</dbReference>
<dbReference type="Gene3D" id="3.40.50.720">
    <property type="entry name" value="NAD(P)-binding Rossmann-like Domain"/>
    <property type="match status" value="1"/>
</dbReference>
<feature type="domain" description="Glycerol-3-phosphate dehydrogenase NAD-dependent N-terminal" evidence="7">
    <location>
        <begin position="3"/>
        <end position="190"/>
    </location>
</feature>
<accession>A0ABR4Q604</accession>
<protein>
    <recommendedName>
        <fullName evidence="6">Glycerol-3-phosphate dehydrogenase [NAD(+)]</fullName>
        <ecNumber evidence="6">1.1.1.8</ecNumber>
    </recommendedName>
</protein>
<dbReference type="SUPFAM" id="SSF51735">
    <property type="entry name" value="NAD(P)-binding Rossmann-fold domains"/>
    <property type="match status" value="1"/>
</dbReference>
<dbReference type="EC" id="1.1.1.8" evidence="6"/>
<evidence type="ECO:0000313" key="9">
    <source>
        <dbReference type="EMBL" id="KAL5105057.1"/>
    </source>
</evidence>
<dbReference type="InterPro" id="IPR036291">
    <property type="entry name" value="NAD(P)-bd_dom_sf"/>
</dbReference>
<dbReference type="InterPro" id="IPR013328">
    <property type="entry name" value="6PGD_dom2"/>
</dbReference>
<name>A0ABR4Q604_9CEST</name>
<dbReference type="PIRSF" id="PIRSF000114">
    <property type="entry name" value="Glycerol-3-P_dh"/>
    <property type="match status" value="1"/>
</dbReference>
<evidence type="ECO:0000256" key="3">
    <source>
        <dbReference type="ARBA" id="ARBA00023027"/>
    </source>
</evidence>
<evidence type="ECO:0000259" key="7">
    <source>
        <dbReference type="Pfam" id="PF01210"/>
    </source>
</evidence>
<evidence type="ECO:0000256" key="2">
    <source>
        <dbReference type="ARBA" id="ARBA00023002"/>
    </source>
</evidence>
<proteinExistence type="inferred from homology"/>
<dbReference type="Gene3D" id="1.10.1040.10">
    <property type="entry name" value="N-(1-d-carboxylethyl)-l-norvaline Dehydrogenase, domain 2"/>
    <property type="match status" value="1"/>
</dbReference>
<dbReference type="EMBL" id="JAKROA010000010">
    <property type="protein sequence ID" value="KAL5105057.1"/>
    <property type="molecule type" value="Genomic_DNA"/>
</dbReference>
<dbReference type="PRINTS" id="PR00077">
    <property type="entry name" value="GPDHDRGNASE"/>
</dbReference>
<keyword evidence="3 5" id="KW-0520">NAD</keyword>
<evidence type="ECO:0000256" key="5">
    <source>
        <dbReference type="RuleBase" id="RU000437"/>
    </source>
</evidence>
<evidence type="ECO:0000256" key="1">
    <source>
        <dbReference type="ARBA" id="ARBA00011009"/>
    </source>
</evidence>
<comment type="similarity">
    <text evidence="1 5">Belongs to the NAD-dependent glycerol-3-phosphate dehydrogenase family.</text>
</comment>
<evidence type="ECO:0000256" key="4">
    <source>
        <dbReference type="ARBA" id="ARBA00048683"/>
    </source>
</evidence>
<evidence type="ECO:0000256" key="6">
    <source>
        <dbReference type="RuleBase" id="RU361243"/>
    </source>
</evidence>
<dbReference type="Pfam" id="PF07479">
    <property type="entry name" value="NAD_Gly3P_dh_C"/>
    <property type="match status" value="1"/>
</dbReference>
<comment type="catalytic activity">
    <reaction evidence="4 6">
        <text>sn-glycerol 3-phosphate + NAD(+) = dihydroxyacetone phosphate + NADH + H(+)</text>
        <dbReference type="Rhea" id="RHEA:11092"/>
        <dbReference type="ChEBI" id="CHEBI:15378"/>
        <dbReference type="ChEBI" id="CHEBI:57540"/>
        <dbReference type="ChEBI" id="CHEBI:57597"/>
        <dbReference type="ChEBI" id="CHEBI:57642"/>
        <dbReference type="ChEBI" id="CHEBI:57945"/>
        <dbReference type="EC" id="1.1.1.8"/>
    </reaction>
</comment>
<comment type="caution">
    <text evidence="9">The sequence shown here is derived from an EMBL/GenBank/DDBJ whole genome shotgun (WGS) entry which is preliminary data.</text>
</comment>
<dbReference type="InterPro" id="IPR006109">
    <property type="entry name" value="G3P_DH_NAD-dep_C"/>
</dbReference>
<sequence>MRQVCVLGCGALGTVLSNLVVKNLCKLSGYNPKVIARLTVQTALQVLWYVRDEEHSQERLIDVINTQRENKKYLPGVKISDNVVASDDAESVAAAADVVLLAYATRHVTEILQMVKEHLKKDVLFVSFSKGLVMPEGRPPTSQADILLVSEEIRRVTGAEAAVVSGAMTARGLAKGEFSEVTLGAVSEQAAEEVKKLLQTENLLLTWTPDVTTVEICGALKNILSVAAGIVDGLKLGANTKSAIIRLGLYEMGQYCHYMYSKYNTRQSTLLESCGVSELFKCMLRQSDLMPEVGDDWDVFNILIGRMLSDPEYSKLTVEQIEQALHPDFVASGPDTAKKIYTQLSSMHLCERYPLFTAVHLICIRSLSANMLIPMLSHHPAHL</sequence>
<keyword evidence="2 5" id="KW-0560">Oxidoreductase</keyword>
<evidence type="ECO:0000313" key="10">
    <source>
        <dbReference type="Proteomes" id="UP001651158"/>
    </source>
</evidence>
<feature type="domain" description="Glycerol-3-phosphate dehydrogenase NAD-dependent C-terminal" evidence="8">
    <location>
        <begin position="210"/>
        <end position="371"/>
    </location>
</feature>
<organism evidence="9 10">
    <name type="scientific">Taenia crassiceps</name>
    <dbReference type="NCBI Taxonomy" id="6207"/>
    <lineage>
        <taxon>Eukaryota</taxon>
        <taxon>Metazoa</taxon>
        <taxon>Spiralia</taxon>
        <taxon>Lophotrochozoa</taxon>
        <taxon>Platyhelminthes</taxon>
        <taxon>Cestoda</taxon>
        <taxon>Eucestoda</taxon>
        <taxon>Cyclophyllidea</taxon>
        <taxon>Taeniidae</taxon>
        <taxon>Taenia</taxon>
    </lineage>
</organism>
<evidence type="ECO:0000259" key="8">
    <source>
        <dbReference type="Pfam" id="PF07479"/>
    </source>
</evidence>
<dbReference type="PANTHER" id="PTHR11728:SF8">
    <property type="entry name" value="GLYCEROL-3-PHOSPHATE DEHYDROGENASE [NAD(+)]-RELATED"/>
    <property type="match status" value="1"/>
</dbReference>
<dbReference type="InterPro" id="IPR006168">
    <property type="entry name" value="G3P_DH_NAD-dep"/>
</dbReference>
<dbReference type="PANTHER" id="PTHR11728">
    <property type="entry name" value="GLYCEROL-3-PHOSPHATE DEHYDROGENASE"/>
    <property type="match status" value="1"/>
</dbReference>
<dbReference type="Pfam" id="PF01210">
    <property type="entry name" value="NAD_Gly3P_dh_N"/>
    <property type="match status" value="1"/>
</dbReference>
<dbReference type="Proteomes" id="UP001651158">
    <property type="component" value="Unassembled WGS sequence"/>
</dbReference>
<dbReference type="SUPFAM" id="SSF48179">
    <property type="entry name" value="6-phosphogluconate dehydrogenase C-terminal domain-like"/>
    <property type="match status" value="1"/>
</dbReference>
<keyword evidence="10" id="KW-1185">Reference proteome</keyword>